<dbReference type="EMBL" id="OU963862">
    <property type="protein sequence ID" value="CAH0381441.1"/>
    <property type="molecule type" value="Genomic_DNA"/>
</dbReference>
<dbReference type="Gene3D" id="3.90.1600.10">
    <property type="entry name" value="Palm domain of DNA polymerase"/>
    <property type="match status" value="1"/>
</dbReference>
<dbReference type="InterPro" id="IPR003604">
    <property type="entry name" value="Matrin/U1-like-C_Znf_C2H2"/>
</dbReference>
<dbReference type="GO" id="GO:0071897">
    <property type="term" value="P:DNA biosynthetic process"/>
    <property type="evidence" value="ECO:0007669"/>
    <property type="project" value="UniProtKB-ARBA"/>
</dbReference>
<feature type="compositionally biased region" description="Basic and acidic residues" evidence="1">
    <location>
        <begin position="121"/>
        <end position="131"/>
    </location>
</feature>
<dbReference type="GO" id="GO:0042575">
    <property type="term" value="C:DNA polymerase complex"/>
    <property type="evidence" value="ECO:0007669"/>
    <property type="project" value="UniProtKB-ARBA"/>
</dbReference>
<dbReference type="PANTHER" id="PTHR31511">
    <property type="entry name" value="PROTEIN CBG23764"/>
    <property type="match status" value="1"/>
</dbReference>
<reference evidence="3" key="1">
    <citation type="submission" date="2021-12" db="EMBL/GenBank/DDBJ databases">
        <authorList>
            <person name="King R."/>
        </authorList>
    </citation>
    <scope>NUCLEOTIDE SEQUENCE</scope>
</reference>
<feature type="domain" description="U1-type" evidence="2">
    <location>
        <begin position="104"/>
        <end position="135"/>
    </location>
</feature>
<feature type="domain" description="U1-type" evidence="2">
    <location>
        <begin position="1500"/>
        <end position="1531"/>
    </location>
</feature>
<dbReference type="InterPro" id="IPR012337">
    <property type="entry name" value="RNaseH-like_sf"/>
</dbReference>
<dbReference type="GO" id="GO:0003676">
    <property type="term" value="F:nucleic acid binding"/>
    <property type="evidence" value="ECO:0007669"/>
    <property type="project" value="InterPro"/>
</dbReference>
<dbReference type="PANTHER" id="PTHR31511:SF12">
    <property type="entry name" value="RHO TERMINATION FACTOR N-TERMINAL DOMAIN-CONTAINING PROTEIN"/>
    <property type="match status" value="1"/>
</dbReference>
<name>A0A9P0EXV7_BEMTA</name>
<accession>A0A9P0EXV7</accession>
<dbReference type="InterPro" id="IPR023211">
    <property type="entry name" value="DNA_pol_palm_dom_sf"/>
</dbReference>
<sequence length="2124" mass="248202">MKRNLQSDERYLEYRYGAEQMSASKLKMNRRTSVKVEGEKHEHGAEQIKKEEGINDETNIKQELIECDICDEFYRQGEKHEHGAEQIKKEEGINDETHIKQEHNALIHCDLCDEFYAEGENHEQSPEHIEKMSTSSPTDDNNDQEYCDTCKISYHKREKHEESASHIRNLFEMKVPIVQVETACQSRLKTFFITNFQPENLIIDEYLLSAKDLIIKKIKEELTGEALKVNILVYAEYEKADDKDKEGMQLKKFKTKNEAIFASTDLDEYYEKFRAKINKESFDFHMNGSGWVLKKIQGMELRINRYYALHRGGTYVKLPFSTKHVVNVNNGALNDCFLYAMLGKFLPRDAKHKQRPEKYLNLFDRYDFSDVRLPTSIDDIIKFEKRNNVSVSVFGLRESLVSNKKKYTVYPIKVADPEREDHTDLLCLSTPVPLSYHYCWISNFEQLVRKQLTNHQHRIYICKKCFTYKYSMEELNQHKVLCSLVSKDAFLASFPDERYLKFENHHKEIKHNYVIYADFEAYLEPIHGDSEHPASAYRRHISNSYAYLLVTEDPEFKMTEPKLYRGEEAHIKFLDDIITLVGRISESYNDKESKIIMTHEDRATFEAENRCGHCEVDFSQPGIVKVRDHDHQKRAGGKTGSNYRKALCSNCNLIFRHEKCVRVVLHNGSRYDFHEVVLALNKYPHRVEIIPHTEENYISMTVHLGNRFSIKFIDSFRFLPASLDKLVQTIPRESFVRTRKLTRTDNEFDMVCRKAPFPYDYVDNPAKLNETRPPPREAFFNTLTQTDISEEEYERFLQVWQTFNFRNLGEYSDFYLRLDVCLLSDVFEEFRLFGIKNYSLDCANYLTLPGFAFDAFLKITNVKIQLFNDMDMVFMIMSSIRGGITQVVKRHALANNPLIPDQFDPKKPVNYIQYLDVTALYAHTMRKHLPYDNYTWVPEGEELLTLAKTIINHPDDAPFGYILDVDIEYPEHLHDLHKDLPFLCKNEIPPSGAGKCTKLLTTLANKNNYVIHYVMLKEALGQGLKLLRVNRAIKFRQAPFLAPFIELNARLRRDATNPFHQTLLKLCSNACYGKFIENPLKRKNIKLGTNSRQILKAISRVDFVDRTIFAEELVAIHLRRTEVVIDRPMIVGFSILDLSKVHMYQFHYNHMLKKYNPDQVQLLYMDTDSFIYELTTPNVYDDMMSDLHLYDTSNFPEGHQCRSATNRKVMGSFKDETGGIPIAEFVALRPKMYAYRFSDGETEKRAKGISTPVVRSLNFANFLTVLKDPESRMTASMRRIGARKHQLYSFETTKRTLSGLDDKRCILEDGVSTVPWGHPISIEPQVIRSKFQLLPIEAQHISIEYHLVSVQPLLVPADTHQISVDFQLVSVQPLLVPTATHQISVDFQLVSVGEKHEHCAEQIKKEEGINDETYIKQEHNALIQCDICDEFYKQGEKHEHCAEQIKKEEGINDETYIKQEHNALIHCDLCDEFYAEGENHEQSPEHIEKMSTSSPTDENNDQEYCDTCKISYHKREKHEESASHIRNLFEMKVPIVQVETACQSRLKTFFITNLQPEILIIDDYLLTAKDLVIGKIKEELTGEALKVNILVYAEYEKADDKDKEGMQLKKFKTKNEAIFASTDLDEYYEKFRAKINKESYDFHMNGSGWVLKKIQGMELRVNRYYALHRGGTYVKLPFRTNNVVNVNNGELYDCFLYAMLGKFLPKDENDKYRPEKYLNPFNRYDFSDVRLPTSIDDIIKFEKRNDVSVSVFGLRESLASNKKKYTVYPVKVADPEREDHTDLLCLSTPVPLSYHYCWIKNFEQLVHFEAYLEQIHGDSEHPASAYRRHISNSYAYLLVTEDPEFKMTEPKLYRGEEAHIKFLDDIITLVGRISESYNDKEGKIIMTHEDRASFEAENRCGHCEVDFSQPGIVKVRDHDHQKRAGGKTGSNYRKALCSNCNLIFRHEKCVRVVLHNGSRYDFHEVVLALNKYPHRVDIIPHTEENYISMTVHLGNRFSIKFIESFRFLPASLDKLVQTILRESFVRTRKLTRTDNKFDVVCRKAPFPYDYVDNPAKLNETRPTPREAIFNTLTQTDISEEEYERFLQVWQTFNFRNLGEYSDFYLRLDVCLLSDVFEEFHLFGM</sequence>
<evidence type="ECO:0000259" key="2">
    <source>
        <dbReference type="SMART" id="SM00451"/>
    </source>
</evidence>
<dbReference type="Proteomes" id="UP001152759">
    <property type="component" value="Chromosome 1"/>
</dbReference>
<keyword evidence="4" id="KW-1185">Reference proteome</keyword>
<dbReference type="InterPro" id="IPR044925">
    <property type="entry name" value="His-Me_finger_sf"/>
</dbReference>
<organism evidence="3 4">
    <name type="scientific">Bemisia tabaci</name>
    <name type="common">Sweetpotato whitefly</name>
    <name type="synonym">Aleurodes tabaci</name>
    <dbReference type="NCBI Taxonomy" id="7038"/>
    <lineage>
        <taxon>Eukaryota</taxon>
        <taxon>Metazoa</taxon>
        <taxon>Ecdysozoa</taxon>
        <taxon>Arthropoda</taxon>
        <taxon>Hexapoda</taxon>
        <taxon>Insecta</taxon>
        <taxon>Pterygota</taxon>
        <taxon>Neoptera</taxon>
        <taxon>Paraneoptera</taxon>
        <taxon>Hemiptera</taxon>
        <taxon>Sternorrhyncha</taxon>
        <taxon>Aleyrodoidea</taxon>
        <taxon>Aleyrodidae</taxon>
        <taxon>Aleyrodinae</taxon>
        <taxon>Bemisia</taxon>
    </lineage>
</organism>
<dbReference type="SUPFAM" id="SSF54060">
    <property type="entry name" value="His-Me finger endonucleases"/>
    <property type="match status" value="2"/>
</dbReference>
<feature type="region of interest" description="Disordered" evidence="1">
    <location>
        <begin position="1478"/>
        <end position="1500"/>
    </location>
</feature>
<feature type="domain" description="U1-type" evidence="2">
    <location>
        <begin position="1462"/>
        <end position="1493"/>
    </location>
</feature>
<dbReference type="SMART" id="SM00451">
    <property type="entry name" value="ZnF_U1"/>
    <property type="match status" value="4"/>
</dbReference>
<feature type="compositionally biased region" description="Basic and acidic residues" evidence="1">
    <location>
        <begin position="1478"/>
        <end position="1489"/>
    </location>
</feature>
<dbReference type="SUPFAM" id="SSF56672">
    <property type="entry name" value="DNA/RNA polymerases"/>
    <property type="match status" value="1"/>
</dbReference>
<protein>
    <recommendedName>
        <fullName evidence="2">U1-type domain-containing protein</fullName>
    </recommendedName>
</protein>
<evidence type="ECO:0000313" key="4">
    <source>
        <dbReference type="Proteomes" id="UP001152759"/>
    </source>
</evidence>
<dbReference type="InterPro" id="IPR036397">
    <property type="entry name" value="RNaseH_sf"/>
</dbReference>
<evidence type="ECO:0000256" key="1">
    <source>
        <dbReference type="SAM" id="MobiDB-lite"/>
    </source>
</evidence>
<feature type="region of interest" description="Disordered" evidence="1">
    <location>
        <begin position="121"/>
        <end position="142"/>
    </location>
</feature>
<dbReference type="InterPro" id="IPR043502">
    <property type="entry name" value="DNA/RNA_pol_sf"/>
</dbReference>
<proteinExistence type="predicted"/>
<dbReference type="Gene3D" id="3.30.420.10">
    <property type="entry name" value="Ribonuclease H-like superfamily/Ribonuclease H"/>
    <property type="match status" value="1"/>
</dbReference>
<evidence type="ECO:0000313" key="3">
    <source>
        <dbReference type="EMBL" id="CAH0381441.1"/>
    </source>
</evidence>
<dbReference type="SUPFAM" id="SSF53098">
    <property type="entry name" value="Ribonuclease H-like"/>
    <property type="match status" value="2"/>
</dbReference>
<gene>
    <name evidence="3" type="ORF">BEMITA_LOCUS1094</name>
</gene>
<feature type="domain" description="U1-type" evidence="2">
    <location>
        <begin position="142"/>
        <end position="173"/>
    </location>
</feature>
<dbReference type="GO" id="GO:0008270">
    <property type="term" value="F:zinc ion binding"/>
    <property type="evidence" value="ECO:0007669"/>
    <property type="project" value="InterPro"/>
</dbReference>